<dbReference type="Proteomes" id="UP001341281">
    <property type="component" value="Chromosome 02"/>
</dbReference>
<name>A0AAQ3SPN1_PASNO</name>
<organism evidence="3 4">
    <name type="scientific">Paspalum notatum var. saurae</name>
    <dbReference type="NCBI Taxonomy" id="547442"/>
    <lineage>
        <taxon>Eukaryota</taxon>
        <taxon>Viridiplantae</taxon>
        <taxon>Streptophyta</taxon>
        <taxon>Embryophyta</taxon>
        <taxon>Tracheophyta</taxon>
        <taxon>Spermatophyta</taxon>
        <taxon>Magnoliopsida</taxon>
        <taxon>Liliopsida</taxon>
        <taxon>Poales</taxon>
        <taxon>Poaceae</taxon>
        <taxon>PACMAD clade</taxon>
        <taxon>Panicoideae</taxon>
        <taxon>Andropogonodae</taxon>
        <taxon>Paspaleae</taxon>
        <taxon>Paspalinae</taxon>
        <taxon>Paspalum</taxon>
    </lineage>
</organism>
<evidence type="ECO:0000259" key="2">
    <source>
        <dbReference type="Pfam" id="PF00248"/>
    </source>
</evidence>
<dbReference type="PROSITE" id="PS00798">
    <property type="entry name" value="ALDOKETO_REDUCTASE_1"/>
    <property type="match status" value="1"/>
</dbReference>
<proteinExistence type="predicted"/>
<dbReference type="SUPFAM" id="SSF51430">
    <property type="entry name" value="NAD(P)-linked oxidoreductase"/>
    <property type="match status" value="1"/>
</dbReference>
<dbReference type="PRINTS" id="PR00069">
    <property type="entry name" value="ALDKETRDTASE"/>
</dbReference>
<evidence type="ECO:0000256" key="1">
    <source>
        <dbReference type="SAM" id="MobiDB-lite"/>
    </source>
</evidence>
<dbReference type="Pfam" id="PF00248">
    <property type="entry name" value="Aldo_ket_red"/>
    <property type="match status" value="1"/>
</dbReference>
<protein>
    <recommendedName>
        <fullName evidence="2">NADP-dependent oxidoreductase domain-containing protein</fullName>
    </recommendedName>
</protein>
<evidence type="ECO:0000313" key="4">
    <source>
        <dbReference type="Proteomes" id="UP001341281"/>
    </source>
</evidence>
<feature type="domain" description="NADP-dependent oxidoreductase" evidence="2">
    <location>
        <begin position="26"/>
        <end position="167"/>
    </location>
</feature>
<dbReference type="AlphaFoldDB" id="A0AAQ3SPN1"/>
<dbReference type="EMBL" id="CP144746">
    <property type="protein sequence ID" value="WVZ57924.1"/>
    <property type="molecule type" value="Genomic_DNA"/>
</dbReference>
<dbReference type="InterPro" id="IPR018170">
    <property type="entry name" value="Aldo/ket_reductase_CS"/>
</dbReference>
<dbReference type="InterPro" id="IPR023210">
    <property type="entry name" value="NADP_OxRdtase_dom"/>
</dbReference>
<evidence type="ECO:0000313" key="3">
    <source>
        <dbReference type="EMBL" id="WVZ57924.1"/>
    </source>
</evidence>
<sequence length="220" mass="23534">MAAGGGDGHCVAVPTVALSCGKPMPRLGLGTASFPLGETGRRPAVREAVLRALDAGYRHLDTAAVYGTECAIGDAVAEAVRAGTLASRDEVYITSKLWIADAHPGHVLPVLRKTLQNLQMEYVDLYLVHFPLPDPEVEGEVPPVLVKAKLEAMDIRGVWAEMEECQARPGQGYRRQQLQLQEARPLAFLRKNNPGRQPGKCAGTEGSGKLRTEAATGSEA</sequence>
<feature type="region of interest" description="Disordered" evidence="1">
    <location>
        <begin position="184"/>
        <end position="220"/>
    </location>
</feature>
<dbReference type="Gene3D" id="3.20.20.100">
    <property type="entry name" value="NADP-dependent oxidoreductase domain"/>
    <property type="match status" value="1"/>
</dbReference>
<keyword evidence="4" id="KW-1185">Reference proteome</keyword>
<dbReference type="PANTHER" id="PTHR11732">
    <property type="entry name" value="ALDO/KETO REDUCTASE"/>
    <property type="match status" value="1"/>
</dbReference>
<gene>
    <name evidence="3" type="ORF">U9M48_008255</name>
</gene>
<dbReference type="InterPro" id="IPR020471">
    <property type="entry name" value="AKR"/>
</dbReference>
<dbReference type="InterPro" id="IPR036812">
    <property type="entry name" value="NAD(P)_OxRdtase_dom_sf"/>
</dbReference>
<reference evidence="3 4" key="1">
    <citation type="submission" date="2024-02" db="EMBL/GenBank/DDBJ databases">
        <title>High-quality chromosome-scale genome assembly of Pensacola bahiagrass (Paspalum notatum Flugge var. saurae).</title>
        <authorList>
            <person name="Vega J.M."/>
            <person name="Podio M."/>
            <person name="Orjuela J."/>
            <person name="Siena L.A."/>
            <person name="Pessino S.C."/>
            <person name="Combes M.C."/>
            <person name="Mariac C."/>
            <person name="Albertini E."/>
            <person name="Pupilli F."/>
            <person name="Ortiz J.P.A."/>
            <person name="Leblanc O."/>
        </authorList>
    </citation>
    <scope>NUCLEOTIDE SEQUENCE [LARGE SCALE GENOMIC DNA]</scope>
    <source>
        <strain evidence="3">R1</strain>
        <tissue evidence="3">Leaf</tissue>
    </source>
</reference>
<dbReference type="GO" id="GO:0016491">
    <property type="term" value="F:oxidoreductase activity"/>
    <property type="evidence" value="ECO:0007669"/>
    <property type="project" value="InterPro"/>
</dbReference>
<accession>A0AAQ3SPN1</accession>